<evidence type="ECO:0000313" key="4">
    <source>
        <dbReference type="Proteomes" id="UP000837857"/>
    </source>
</evidence>
<name>A0ABN8IWL6_9NEOP</name>
<reference evidence="3" key="1">
    <citation type="submission" date="2022-03" db="EMBL/GenBank/DDBJ databases">
        <authorList>
            <person name="Martin H S."/>
        </authorList>
    </citation>
    <scope>NUCLEOTIDE SEQUENCE</scope>
</reference>
<proteinExistence type="predicted"/>
<dbReference type="PROSITE" id="PS00028">
    <property type="entry name" value="ZINC_FINGER_C2H2_1"/>
    <property type="match status" value="1"/>
</dbReference>
<evidence type="ECO:0000256" key="1">
    <source>
        <dbReference type="PROSITE-ProRule" id="PRU00042"/>
    </source>
</evidence>
<sequence>MQESNLRDVIQDNYEINHIDNTGSSQSSDDKKTKCKDCNKSLKSVPSLLKHNVLMHQKRKHVGKFISRGMLEKSHINVNYALCHFTQQVIFKGIKECIHAKSHTHVLLVVKDLVTALV</sequence>
<organism evidence="3 4">
    <name type="scientific">Iphiclides podalirius</name>
    <name type="common">scarce swallowtail</name>
    <dbReference type="NCBI Taxonomy" id="110791"/>
    <lineage>
        <taxon>Eukaryota</taxon>
        <taxon>Metazoa</taxon>
        <taxon>Ecdysozoa</taxon>
        <taxon>Arthropoda</taxon>
        <taxon>Hexapoda</taxon>
        <taxon>Insecta</taxon>
        <taxon>Pterygota</taxon>
        <taxon>Neoptera</taxon>
        <taxon>Endopterygota</taxon>
        <taxon>Lepidoptera</taxon>
        <taxon>Glossata</taxon>
        <taxon>Ditrysia</taxon>
        <taxon>Papilionoidea</taxon>
        <taxon>Papilionidae</taxon>
        <taxon>Papilioninae</taxon>
        <taxon>Iphiclides</taxon>
    </lineage>
</organism>
<feature type="non-terminal residue" evidence="3">
    <location>
        <position position="1"/>
    </location>
</feature>
<dbReference type="InterPro" id="IPR013087">
    <property type="entry name" value="Znf_C2H2_type"/>
</dbReference>
<dbReference type="Proteomes" id="UP000837857">
    <property type="component" value="Chromosome 5"/>
</dbReference>
<keyword evidence="4" id="KW-1185">Reference proteome</keyword>
<evidence type="ECO:0000259" key="2">
    <source>
        <dbReference type="PROSITE" id="PS50157"/>
    </source>
</evidence>
<keyword evidence="1" id="KW-0862">Zinc</keyword>
<feature type="domain" description="C2H2-type" evidence="2">
    <location>
        <begin position="33"/>
        <end position="61"/>
    </location>
</feature>
<dbReference type="EMBL" id="OW152817">
    <property type="protein sequence ID" value="CAH2068408.1"/>
    <property type="molecule type" value="Genomic_DNA"/>
</dbReference>
<dbReference type="PROSITE" id="PS50157">
    <property type="entry name" value="ZINC_FINGER_C2H2_2"/>
    <property type="match status" value="1"/>
</dbReference>
<keyword evidence="1" id="KW-0479">Metal-binding</keyword>
<keyword evidence="1" id="KW-0863">Zinc-finger</keyword>
<protein>
    <recommendedName>
        <fullName evidence="2">C2H2-type domain-containing protein</fullName>
    </recommendedName>
</protein>
<accession>A0ABN8IWL6</accession>
<evidence type="ECO:0000313" key="3">
    <source>
        <dbReference type="EMBL" id="CAH2068408.1"/>
    </source>
</evidence>
<gene>
    <name evidence="3" type="ORF">IPOD504_LOCUS14292</name>
</gene>